<feature type="compositionally biased region" description="Basic residues" evidence="1">
    <location>
        <begin position="350"/>
        <end position="362"/>
    </location>
</feature>
<dbReference type="InterPro" id="IPR004875">
    <property type="entry name" value="DDE_SF_endonuclease_dom"/>
</dbReference>
<evidence type="ECO:0000256" key="1">
    <source>
        <dbReference type="SAM" id="MobiDB-lite"/>
    </source>
</evidence>
<gene>
    <name evidence="3" type="ORF">FWK35_00037315</name>
</gene>
<dbReference type="GO" id="GO:0071897">
    <property type="term" value="P:DNA biosynthetic process"/>
    <property type="evidence" value="ECO:0007669"/>
    <property type="project" value="UniProtKB-ARBA"/>
</dbReference>
<dbReference type="InterPro" id="IPR017964">
    <property type="entry name" value="DNA-dir_DNA_pol_B_CS"/>
</dbReference>
<reference evidence="3 4" key="1">
    <citation type="submission" date="2019-08" db="EMBL/GenBank/DDBJ databases">
        <title>Whole genome of Aphis craccivora.</title>
        <authorList>
            <person name="Voronova N.V."/>
            <person name="Shulinski R.S."/>
            <person name="Bandarenka Y.V."/>
            <person name="Zhorov D.G."/>
            <person name="Warner D."/>
        </authorList>
    </citation>
    <scope>NUCLEOTIDE SEQUENCE [LARGE SCALE GENOMIC DNA]</scope>
    <source>
        <strain evidence="3">180601</strain>
        <tissue evidence="3">Whole Body</tissue>
    </source>
</reference>
<dbReference type="InterPro" id="IPR036397">
    <property type="entry name" value="RNaseH_sf"/>
</dbReference>
<dbReference type="InterPro" id="IPR023211">
    <property type="entry name" value="DNA_pol_palm_dom_sf"/>
</dbReference>
<dbReference type="AlphaFoldDB" id="A0A6G0VL67"/>
<feature type="non-terminal residue" evidence="3">
    <location>
        <position position="1"/>
    </location>
</feature>
<dbReference type="Gene3D" id="3.90.1600.10">
    <property type="entry name" value="Palm domain of DNA polymerase"/>
    <property type="match status" value="1"/>
</dbReference>
<organism evidence="3 4">
    <name type="scientific">Aphis craccivora</name>
    <name type="common">Cowpea aphid</name>
    <dbReference type="NCBI Taxonomy" id="307492"/>
    <lineage>
        <taxon>Eukaryota</taxon>
        <taxon>Metazoa</taxon>
        <taxon>Ecdysozoa</taxon>
        <taxon>Arthropoda</taxon>
        <taxon>Hexapoda</taxon>
        <taxon>Insecta</taxon>
        <taxon>Pterygota</taxon>
        <taxon>Neoptera</taxon>
        <taxon>Paraneoptera</taxon>
        <taxon>Hemiptera</taxon>
        <taxon>Sternorrhyncha</taxon>
        <taxon>Aphidomorpha</taxon>
        <taxon>Aphidoidea</taxon>
        <taxon>Aphididae</taxon>
        <taxon>Aphidini</taxon>
        <taxon>Aphis</taxon>
        <taxon>Aphis</taxon>
    </lineage>
</organism>
<dbReference type="GO" id="GO:0000166">
    <property type="term" value="F:nucleotide binding"/>
    <property type="evidence" value="ECO:0007669"/>
    <property type="project" value="InterPro"/>
</dbReference>
<dbReference type="Pfam" id="PF03184">
    <property type="entry name" value="DDE_1"/>
    <property type="match status" value="1"/>
</dbReference>
<dbReference type="OrthoDB" id="6625177at2759"/>
<dbReference type="PANTHER" id="PTHR31511">
    <property type="entry name" value="PROTEIN CBG23764"/>
    <property type="match status" value="1"/>
</dbReference>
<dbReference type="Gene3D" id="3.30.420.10">
    <property type="entry name" value="Ribonuclease H-like superfamily/Ribonuclease H"/>
    <property type="match status" value="1"/>
</dbReference>
<name>A0A6G0VL67_APHCR</name>
<evidence type="ECO:0000313" key="4">
    <source>
        <dbReference type="Proteomes" id="UP000478052"/>
    </source>
</evidence>
<dbReference type="PROSITE" id="PS00116">
    <property type="entry name" value="DNA_POLYMERASE_B"/>
    <property type="match status" value="1"/>
</dbReference>
<feature type="region of interest" description="Disordered" evidence="1">
    <location>
        <begin position="313"/>
        <end position="362"/>
    </location>
</feature>
<sequence length="545" mass="62427">PSFDSYEGEVVERCAARALRTLVRQSITDLAHGYLQIPLTDAAKPLTNFITPDGTGQFTRMVLSTELEGVPPTHIFNFDETNLVDDPGKKRLLQDVGRNILSILEPPPRQGRLSCFAVVLRENCYRCFNSPSGWFDSASFLEWFESIFIPEPRRLEGKRVVICDNVAFHFSAKVLELSETNNITFICLPPNSTHITQPLDVAVFRSIKGSWRKLLGEWKENNGNNLVTKEIMPTLLRRLLLEIDPTITKNLKSGFQACGIFPRDVEVLLKKNPGQTADDSQSIIESSLITCLEKKIGQKKTLWQKKKINVPPGKSITTADLAPEPSTSTATHAEDRREQQEPSTSTTSHSKGRQKQQIHHNKNHIRLCSNGLQVEKLIIKPNFDRRTIFTENLAAIHMKRTEIFFKQPIYIGMCILDLSKSLMYDFYYNTIKKKYGNRVRLLYTDTDSLILEIKTDDFYQDIKINLDHFDTSDYQKDNIYDLHLVNKKVLGKFKDELNGKIMTEFIGLRSKLYSLRILDSEKEIKKSKGVKKNVVENKLCFDDFK</sequence>
<feature type="non-terminal residue" evidence="3">
    <location>
        <position position="545"/>
    </location>
</feature>
<dbReference type="Proteomes" id="UP000478052">
    <property type="component" value="Unassembled WGS sequence"/>
</dbReference>
<comment type="caution">
    <text evidence="3">The sequence shown here is derived from an EMBL/GenBank/DDBJ whole genome shotgun (WGS) entry which is preliminary data.</text>
</comment>
<dbReference type="EMBL" id="VUJU01015187">
    <property type="protein sequence ID" value="KAF0696230.1"/>
    <property type="molecule type" value="Genomic_DNA"/>
</dbReference>
<keyword evidence="4" id="KW-1185">Reference proteome</keyword>
<accession>A0A6G0VL67</accession>
<proteinExistence type="predicted"/>
<feature type="domain" description="DDE-1" evidence="2">
    <location>
        <begin position="132"/>
        <end position="235"/>
    </location>
</feature>
<dbReference type="InterPro" id="IPR043502">
    <property type="entry name" value="DNA/RNA_pol_sf"/>
</dbReference>
<evidence type="ECO:0000259" key="2">
    <source>
        <dbReference type="Pfam" id="PF03184"/>
    </source>
</evidence>
<dbReference type="PANTHER" id="PTHR31511:SF12">
    <property type="entry name" value="RHO TERMINATION FACTOR N-TERMINAL DOMAIN-CONTAINING PROTEIN"/>
    <property type="match status" value="1"/>
</dbReference>
<protein>
    <submittedName>
        <fullName evidence="3">DDE-1 domain-containing protein</fullName>
    </submittedName>
</protein>
<dbReference type="GO" id="GO:0003676">
    <property type="term" value="F:nucleic acid binding"/>
    <property type="evidence" value="ECO:0007669"/>
    <property type="project" value="InterPro"/>
</dbReference>
<dbReference type="SUPFAM" id="SSF56672">
    <property type="entry name" value="DNA/RNA polymerases"/>
    <property type="match status" value="1"/>
</dbReference>
<evidence type="ECO:0000313" key="3">
    <source>
        <dbReference type="EMBL" id="KAF0696230.1"/>
    </source>
</evidence>